<sequence>MSLRLELDGRIATLVIDRPDKRNAMSFAMWREIPELVERVRADDAVRVLVVRGGEHFCAGADISEFAELRRGVEATARYSAVVHAGEQALATLEKPTIASVDGFCVGGGCEVALACDIRIASARARFGITPAKLGIVYSLTSTKRLVDVVGPSWAKQVLLTGELVDAAVALRIGLVNEVVEDLGARTAELAAVIASRAPVSVLGMKQIVERVVAGEREESAEVAELYDAAVRSAEYAEGVAAFLEKRTPVF</sequence>
<dbReference type="CDD" id="cd06558">
    <property type="entry name" value="crotonase-like"/>
    <property type="match status" value="1"/>
</dbReference>
<dbReference type="PROSITE" id="PS00166">
    <property type="entry name" value="ENOYL_COA_HYDRATASE"/>
    <property type="match status" value="1"/>
</dbReference>
<dbReference type="InterPro" id="IPR001753">
    <property type="entry name" value="Enoyl-CoA_hydra/iso"/>
</dbReference>
<dbReference type="SUPFAM" id="SSF52096">
    <property type="entry name" value="ClpP/crotonase"/>
    <property type="match status" value="1"/>
</dbReference>
<dbReference type="InterPro" id="IPR018376">
    <property type="entry name" value="Enoyl-CoA_hyd/isom_CS"/>
</dbReference>
<dbReference type="GO" id="GO:0004300">
    <property type="term" value="F:enoyl-CoA hydratase activity"/>
    <property type="evidence" value="ECO:0007669"/>
    <property type="project" value="UniProtKB-EC"/>
</dbReference>
<keyword evidence="2" id="KW-0456">Lyase</keyword>
<dbReference type="Gene3D" id="1.10.12.10">
    <property type="entry name" value="Lyase 2-enoyl-coa Hydratase, Chain A, domain 2"/>
    <property type="match status" value="1"/>
</dbReference>
<accession>A0AA45R6D6</accession>
<evidence type="ECO:0000313" key="7">
    <source>
        <dbReference type="Proteomes" id="UP000677152"/>
    </source>
</evidence>
<comment type="catalytic activity">
    <reaction evidence="4">
        <text>a 4-saturated-(3S)-3-hydroxyacyl-CoA = a (3E)-enoyl-CoA + H2O</text>
        <dbReference type="Rhea" id="RHEA:20724"/>
        <dbReference type="ChEBI" id="CHEBI:15377"/>
        <dbReference type="ChEBI" id="CHEBI:58521"/>
        <dbReference type="ChEBI" id="CHEBI:137480"/>
        <dbReference type="EC" id="4.2.1.17"/>
    </reaction>
</comment>
<evidence type="ECO:0000256" key="1">
    <source>
        <dbReference type="ARBA" id="ARBA00005254"/>
    </source>
</evidence>
<evidence type="ECO:0000256" key="2">
    <source>
        <dbReference type="ARBA" id="ARBA00023239"/>
    </source>
</evidence>
<dbReference type="EMBL" id="CP073249">
    <property type="protein sequence ID" value="QUF06588.1"/>
    <property type="molecule type" value="Genomic_DNA"/>
</dbReference>
<evidence type="ECO:0000256" key="4">
    <source>
        <dbReference type="ARBA" id="ARBA00023717"/>
    </source>
</evidence>
<dbReference type="GO" id="GO:0006635">
    <property type="term" value="P:fatty acid beta-oxidation"/>
    <property type="evidence" value="ECO:0007669"/>
    <property type="project" value="TreeGrafter"/>
</dbReference>
<dbReference type="InterPro" id="IPR014748">
    <property type="entry name" value="Enoyl-CoA_hydra_C"/>
</dbReference>
<evidence type="ECO:0000256" key="5">
    <source>
        <dbReference type="RuleBase" id="RU003707"/>
    </source>
</evidence>
<dbReference type="Gene3D" id="3.90.226.10">
    <property type="entry name" value="2-enoyl-CoA Hydratase, Chain A, domain 1"/>
    <property type="match status" value="1"/>
</dbReference>
<protein>
    <submittedName>
        <fullName evidence="6">Enoyl-CoA hydratase/isomerase family protein</fullName>
    </submittedName>
</protein>
<comment type="similarity">
    <text evidence="1 5">Belongs to the enoyl-CoA hydratase/isomerase family.</text>
</comment>
<name>A0AA45R6D6_9PSEU</name>
<gene>
    <name evidence="6" type="ORF">KCV87_11340</name>
</gene>
<comment type="catalytic activity">
    <reaction evidence="3">
        <text>a (3S)-3-hydroxyacyl-CoA = a (2E)-enoyl-CoA + H2O</text>
        <dbReference type="Rhea" id="RHEA:16105"/>
        <dbReference type="ChEBI" id="CHEBI:15377"/>
        <dbReference type="ChEBI" id="CHEBI:57318"/>
        <dbReference type="ChEBI" id="CHEBI:58856"/>
        <dbReference type="EC" id="4.2.1.17"/>
    </reaction>
</comment>
<dbReference type="InterPro" id="IPR029045">
    <property type="entry name" value="ClpP/crotonase-like_dom_sf"/>
</dbReference>
<dbReference type="PANTHER" id="PTHR11941:SF54">
    <property type="entry name" value="ENOYL-COA HYDRATASE, MITOCHONDRIAL"/>
    <property type="match status" value="1"/>
</dbReference>
<evidence type="ECO:0000313" key="6">
    <source>
        <dbReference type="EMBL" id="QUF06588.1"/>
    </source>
</evidence>
<evidence type="ECO:0000256" key="3">
    <source>
        <dbReference type="ARBA" id="ARBA00023709"/>
    </source>
</evidence>
<dbReference type="PANTHER" id="PTHR11941">
    <property type="entry name" value="ENOYL-COA HYDRATASE-RELATED"/>
    <property type="match status" value="1"/>
</dbReference>
<reference evidence="6" key="1">
    <citation type="submission" date="2021-04" db="EMBL/GenBank/DDBJ databases">
        <title>Genomic sequence of Actinosynnema pretiosum subsp. pretiosum ATCC 31280 (C-14919).</title>
        <authorList>
            <person name="Bai L."/>
            <person name="Wang X."/>
            <person name="Xiao Y."/>
        </authorList>
    </citation>
    <scope>NUCLEOTIDE SEQUENCE</scope>
    <source>
        <strain evidence="6">ATCC 31280</strain>
    </source>
</reference>
<dbReference type="Pfam" id="PF00378">
    <property type="entry name" value="ECH_1"/>
    <property type="match status" value="1"/>
</dbReference>
<organism evidence="6 7">
    <name type="scientific">Actinosynnema pretiosum subsp. pretiosum</name>
    <dbReference type="NCBI Taxonomy" id="103721"/>
    <lineage>
        <taxon>Bacteria</taxon>
        <taxon>Bacillati</taxon>
        <taxon>Actinomycetota</taxon>
        <taxon>Actinomycetes</taxon>
        <taxon>Pseudonocardiales</taxon>
        <taxon>Pseudonocardiaceae</taxon>
        <taxon>Actinosynnema</taxon>
    </lineage>
</organism>
<dbReference type="AlphaFoldDB" id="A0AA45R6D6"/>
<dbReference type="Proteomes" id="UP000677152">
    <property type="component" value="Chromosome"/>
</dbReference>
<proteinExistence type="inferred from homology"/>